<dbReference type="Proteomes" id="UP000321528">
    <property type="component" value="Unassembled WGS sequence"/>
</dbReference>
<evidence type="ECO:0000313" key="2">
    <source>
        <dbReference type="EMBL" id="TXK02534.1"/>
    </source>
</evidence>
<keyword evidence="3" id="KW-1185">Reference proteome</keyword>
<sequence>MPYESFSRDLDALDDYDKKLWALGKLHAYRIQEEPFCHVDGDVFFFGPVLNAVLAEQVFCQSFDHNIDQYTEIHSYVHDHFNSVPIEFNATLDDKIKLINAGIIGGTDVELFRFYTKKAFELIDHNRDKIKDINVGILNLYYEQFLFSNILTEKQIEPSSLFKSNDRGQNFAAFHDIPGKSRYIHLISHFKKSTEFLELAVARLISEYPEYYDRVKTAFDKGWL</sequence>
<proteinExistence type="predicted"/>
<evidence type="ECO:0000313" key="3">
    <source>
        <dbReference type="Proteomes" id="UP000321528"/>
    </source>
</evidence>
<gene>
    <name evidence="2" type="ORF">FQ019_08435</name>
</gene>
<dbReference type="EMBL" id="VNWL01000018">
    <property type="protein sequence ID" value="TXK02534.1"/>
    <property type="molecule type" value="Genomic_DNA"/>
</dbReference>
<reference evidence="2 3" key="1">
    <citation type="submission" date="2019-07" db="EMBL/GenBank/DDBJ databases">
        <title>Draft genome of two Muricauda strains isolated from deep sea.</title>
        <authorList>
            <person name="Sun C."/>
        </authorList>
    </citation>
    <scope>NUCLEOTIDE SEQUENCE [LARGE SCALE GENOMIC DNA]</scope>
    <source>
        <strain evidence="2 3">NH166</strain>
    </source>
</reference>
<comment type="caution">
    <text evidence="2">The sequence shown here is derived from an EMBL/GenBank/DDBJ whole genome shotgun (WGS) entry which is preliminary data.</text>
</comment>
<protein>
    <recommendedName>
        <fullName evidence="1">DUF6734 domain-containing protein</fullName>
    </recommendedName>
</protein>
<dbReference type="Pfam" id="PF20508">
    <property type="entry name" value="DUF6734"/>
    <property type="match status" value="1"/>
</dbReference>
<evidence type="ECO:0000259" key="1">
    <source>
        <dbReference type="Pfam" id="PF20508"/>
    </source>
</evidence>
<organism evidence="2 3">
    <name type="scientific">Flagellimonas aequoris</name>
    <dbReference type="NCBI Taxonomy" id="2306997"/>
    <lineage>
        <taxon>Bacteria</taxon>
        <taxon>Pseudomonadati</taxon>
        <taxon>Bacteroidota</taxon>
        <taxon>Flavobacteriia</taxon>
        <taxon>Flavobacteriales</taxon>
        <taxon>Flavobacteriaceae</taxon>
        <taxon>Flagellimonas</taxon>
    </lineage>
</organism>
<dbReference type="InterPro" id="IPR046621">
    <property type="entry name" value="DUF6734"/>
</dbReference>
<feature type="domain" description="DUF6734" evidence="1">
    <location>
        <begin position="1"/>
        <end position="216"/>
    </location>
</feature>
<name>A0ABY3KU97_9FLAO</name>
<accession>A0ABY3KU97</accession>